<evidence type="ECO:0000256" key="1">
    <source>
        <dbReference type="SAM" id="SignalP"/>
    </source>
</evidence>
<proteinExistence type="predicted"/>
<feature type="chain" id="PRO_5035732541" evidence="1">
    <location>
        <begin position="20"/>
        <end position="92"/>
    </location>
</feature>
<accession>A0A8S4SDW1</accession>
<keyword evidence="3" id="KW-1185">Reference proteome</keyword>
<gene>
    <name evidence="2" type="primary">jg8955</name>
    <name evidence="2" type="ORF">PAEG_LOCUS23222</name>
</gene>
<evidence type="ECO:0000313" key="2">
    <source>
        <dbReference type="EMBL" id="CAH2257788.1"/>
    </source>
</evidence>
<organism evidence="2 3">
    <name type="scientific">Pararge aegeria aegeria</name>
    <dbReference type="NCBI Taxonomy" id="348720"/>
    <lineage>
        <taxon>Eukaryota</taxon>
        <taxon>Metazoa</taxon>
        <taxon>Ecdysozoa</taxon>
        <taxon>Arthropoda</taxon>
        <taxon>Hexapoda</taxon>
        <taxon>Insecta</taxon>
        <taxon>Pterygota</taxon>
        <taxon>Neoptera</taxon>
        <taxon>Endopterygota</taxon>
        <taxon>Lepidoptera</taxon>
        <taxon>Glossata</taxon>
        <taxon>Ditrysia</taxon>
        <taxon>Papilionoidea</taxon>
        <taxon>Nymphalidae</taxon>
        <taxon>Satyrinae</taxon>
        <taxon>Satyrini</taxon>
        <taxon>Parargina</taxon>
        <taxon>Pararge</taxon>
    </lineage>
</organism>
<protein>
    <submittedName>
        <fullName evidence="2">Jg8955 protein</fullName>
    </submittedName>
</protein>
<keyword evidence="1" id="KW-0732">Signal</keyword>
<feature type="signal peptide" evidence="1">
    <location>
        <begin position="1"/>
        <end position="19"/>
    </location>
</feature>
<dbReference type="EMBL" id="CAKXAJ010026130">
    <property type="protein sequence ID" value="CAH2257788.1"/>
    <property type="molecule type" value="Genomic_DNA"/>
</dbReference>
<name>A0A8S4SDW1_9NEOP</name>
<sequence length="92" mass="10050">MGHVLQLSACLLRPLGVEGAVEQVQLALQVGAAGAFRICNQFNDICLSSSRGRSSCDKVPPGKYNRQAYFSLEVIAVFRSEGEKDYIKTQSQ</sequence>
<reference evidence="2" key="1">
    <citation type="submission" date="2022-03" db="EMBL/GenBank/DDBJ databases">
        <authorList>
            <person name="Lindestad O."/>
        </authorList>
    </citation>
    <scope>NUCLEOTIDE SEQUENCE</scope>
</reference>
<evidence type="ECO:0000313" key="3">
    <source>
        <dbReference type="Proteomes" id="UP000838756"/>
    </source>
</evidence>
<dbReference type="AlphaFoldDB" id="A0A8S4SDW1"/>
<dbReference type="Proteomes" id="UP000838756">
    <property type="component" value="Unassembled WGS sequence"/>
</dbReference>
<comment type="caution">
    <text evidence="2">The sequence shown here is derived from an EMBL/GenBank/DDBJ whole genome shotgun (WGS) entry which is preliminary data.</text>
</comment>